<name>A0A914VXA4_9BILA</name>
<evidence type="ECO:0000256" key="5">
    <source>
        <dbReference type="ARBA" id="ARBA00022775"/>
    </source>
</evidence>
<keyword evidence="5" id="KW-0532">Neurotransmitter transport</keyword>
<evidence type="ECO:0000256" key="4">
    <source>
        <dbReference type="ARBA" id="ARBA00022692"/>
    </source>
</evidence>
<dbReference type="GO" id="GO:0015179">
    <property type="term" value="F:L-amino acid transmembrane transporter activity"/>
    <property type="evidence" value="ECO:0007669"/>
    <property type="project" value="TreeGrafter"/>
</dbReference>
<keyword evidence="11" id="KW-1185">Reference proteome</keyword>
<feature type="transmembrane region" description="Helical" evidence="9">
    <location>
        <begin position="246"/>
        <end position="265"/>
    </location>
</feature>
<feature type="domain" description="Amino acid transporter transmembrane" evidence="10">
    <location>
        <begin position="98"/>
        <end position="483"/>
    </location>
</feature>
<dbReference type="GO" id="GO:0005774">
    <property type="term" value="C:vacuolar membrane"/>
    <property type="evidence" value="ECO:0007669"/>
    <property type="project" value="TreeGrafter"/>
</dbReference>
<keyword evidence="3" id="KW-0813">Transport</keyword>
<evidence type="ECO:0000256" key="7">
    <source>
        <dbReference type="ARBA" id="ARBA00023136"/>
    </source>
</evidence>
<evidence type="ECO:0000256" key="8">
    <source>
        <dbReference type="ARBA" id="ARBA00023329"/>
    </source>
</evidence>
<sequence>MSADNLRNRIDTVKAWTNKNIFTTSIDNGTSGDHPMDRMDRPAMGSIDEGVAHNSEYNYDETGDASYQQTDGRMNGDANSGDANVDETDEHGIDGKMITSYQAAWNVTNAIQGMFIVGLPQAVRVGGWWAILALVGVAYICYYTGILLVQCLYDDKGKRVRSSYKAIAEECYPWGGTIVLGAQLTELLMTCILYLVLAGDLLEGSFPAIDKAGWMMLTATVLLPCAFLMDLTAVSRLSFWNTISHIVINVIILLYCLTQIGRWAWGSVRISLDINTFPTVMGVVVFSYTSHIFLPTLEGSMMERSEFQPMLKWSHIAAAVFKATFGFVGFLTFDEYTQDEISNSLPNQQFKVLVNLILMVKAVLSYPLPYFATVQIVRQNLFLGAPKTSFSGCFGADGSLREWALSLRICLVLFTLFMALSIPYFVLLMGLVGNITGTLLSFVWPTLFHLKIKGHTLTDRQKMLSYAIIGSGLCFGAVGLVYSSLLLSDAINEVKEYE</sequence>
<dbReference type="InterPro" id="IPR013057">
    <property type="entry name" value="AA_transpt_TM"/>
</dbReference>
<evidence type="ECO:0000256" key="9">
    <source>
        <dbReference type="SAM" id="Phobius"/>
    </source>
</evidence>
<feature type="transmembrane region" description="Helical" evidence="9">
    <location>
        <begin position="315"/>
        <end position="333"/>
    </location>
</feature>
<evidence type="ECO:0000256" key="3">
    <source>
        <dbReference type="ARBA" id="ARBA00022448"/>
    </source>
</evidence>
<accession>A0A914VXA4</accession>
<evidence type="ECO:0000313" key="11">
    <source>
        <dbReference type="Proteomes" id="UP000887566"/>
    </source>
</evidence>
<dbReference type="Proteomes" id="UP000887566">
    <property type="component" value="Unplaced"/>
</dbReference>
<keyword evidence="8" id="KW-0968">Cytoplasmic vesicle</keyword>
<keyword evidence="4 9" id="KW-0812">Transmembrane</keyword>
<dbReference type="GO" id="GO:0030659">
    <property type="term" value="C:cytoplasmic vesicle membrane"/>
    <property type="evidence" value="ECO:0007669"/>
    <property type="project" value="UniProtKB-SubCell"/>
</dbReference>
<feature type="transmembrane region" description="Helical" evidence="9">
    <location>
        <begin position="277"/>
        <end position="294"/>
    </location>
</feature>
<feature type="transmembrane region" description="Helical" evidence="9">
    <location>
        <begin position="103"/>
        <end position="122"/>
    </location>
</feature>
<dbReference type="PANTHER" id="PTHR22950:SF689">
    <property type="entry name" value="VESICULAR INHIBITORY AMINO ACID TRANSPORTER"/>
    <property type="match status" value="1"/>
</dbReference>
<dbReference type="Pfam" id="PF01490">
    <property type="entry name" value="Aa_trans"/>
    <property type="match status" value="1"/>
</dbReference>
<feature type="transmembrane region" description="Helical" evidence="9">
    <location>
        <begin position="464"/>
        <end position="485"/>
    </location>
</feature>
<evidence type="ECO:0000256" key="6">
    <source>
        <dbReference type="ARBA" id="ARBA00022989"/>
    </source>
</evidence>
<comment type="subcellular location">
    <subcellularLocation>
        <location evidence="1">Cytoplasmic vesicle membrane</location>
        <topology evidence="1">Multi-pass membrane protein</topology>
    </subcellularLocation>
</comment>
<feature type="transmembrane region" description="Helical" evidence="9">
    <location>
        <begin position="174"/>
        <end position="197"/>
    </location>
</feature>
<comment type="similarity">
    <text evidence="2">Belongs to the amino acid/polyamine transporter 2 family.</text>
</comment>
<feature type="transmembrane region" description="Helical" evidence="9">
    <location>
        <begin position="405"/>
        <end position="425"/>
    </location>
</feature>
<keyword evidence="6 9" id="KW-1133">Transmembrane helix</keyword>
<reference evidence="12" key="1">
    <citation type="submission" date="2022-11" db="UniProtKB">
        <authorList>
            <consortium name="WormBaseParasite"/>
        </authorList>
    </citation>
    <scope>IDENTIFICATION</scope>
</reference>
<organism evidence="11 12">
    <name type="scientific">Plectus sambesii</name>
    <dbReference type="NCBI Taxonomy" id="2011161"/>
    <lineage>
        <taxon>Eukaryota</taxon>
        <taxon>Metazoa</taxon>
        <taxon>Ecdysozoa</taxon>
        <taxon>Nematoda</taxon>
        <taxon>Chromadorea</taxon>
        <taxon>Plectida</taxon>
        <taxon>Plectina</taxon>
        <taxon>Plectoidea</taxon>
        <taxon>Plectidae</taxon>
        <taxon>Plectus</taxon>
    </lineage>
</organism>
<evidence type="ECO:0000259" key="10">
    <source>
        <dbReference type="Pfam" id="PF01490"/>
    </source>
</evidence>
<evidence type="ECO:0000256" key="2">
    <source>
        <dbReference type="ARBA" id="ARBA00008066"/>
    </source>
</evidence>
<evidence type="ECO:0000256" key="1">
    <source>
        <dbReference type="ARBA" id="ARBA00004439"/>
    </source>
</evidence>
<dbReference type="PANTHER" id="PTHR22950">
    <property type="entry name" value="AMINO ACID TRANSPORTER"/>
    <property type="match status" value="1"/>
</dbReference>
<feature type="transmembrane region" description="Helical" evidence="9">
    <location>
        <begin position="431"/>
        <end position="452"/>
    </location>
</feature>
<evidence type="ECO:0000313" key="12">
    <source>
        <dbReference type="WBParaSite" id="PSAMB.scaffold26size110003.g642.t1"/>
    </source>
</evidence>
<dbReference type="AlphaFoldDB" id="A0A914VXA4"/>
<dbReference type="WBParaSite" id="PSAMB.scaffold26size110003.g642.t1">
    <property type="protein sequence ID" value="PSAMB.scaffold26size110003.g642.t1"/>
    <property type="gene ID" value="PSAMB.scaffold26size110003.g642"/>
</dbReference>
<dbReference type="GO" id="GO:0006836">
    <property type="term" value="P:neurotransmitter transport"/>
    <property type="evidence" value="ECO:0007669"/>
    <property type="project" value="UniProtKB-KW"/>
</dbReference>
<keyword evidence="7 9" id="KW-0472">Membrane</keyword>
<feature type="transmembrane region" description="Helical" evidence="9">
    <location>
        <begin position="212"/>
        <end position="234"/>
    </location>
</feature>
<feature type="transmembrane region" description="Helical" evidence="9">
    <location>
        <begin position="353"/>
        <end position="372"/>
    </location>
</feature>
<protein>
    <submittedName>
        <fullName evidence="12">Amino acid transporter transmembrane domain-containing protein</fullName>
    </submittedName>
</protein>
<proteinExistence type="inferred from homology"/>
<feature type="transmembrane region" description="Helical" evidence="9">
    <location>
        <begin position="128"/>
        <end position="153"/>
    </location>
</feature>